<dbReference type="EMBL" id="HBUE01256616">
    <property type="protein sequence ID" value="CAG6556867.1"/>
    <property type="molecule type" value="Transcribed_RNA"/>
</dbReference>
<accession>A0A8D8D9S9</accession>
<protein>
    <submittedName>
        <fullName evidence="2">(northern house mosquito) hypothetical protein</fullName>
    </submittedName>
</protein>
<dbReference type="EMBL" id="HBUE01256613">
    <property type="protein sequence ID" value="CAG6556865.1"/>
    <property type="molecule type" value="Transcribed_RNA"/>
</dbReference>
<feature type="compositionally biased region" description="Low complexity" evidence="1">
    <location>
        <begin position="106"/>
        <end position="115"/>
    </location>
</feature>
<dbReference type="EMBL" id="HBUE01151615">
    <property type="protein sequence ID" value="CAG6505568.1"/>
    <property type="molecule type" value="Transcribed_RNA"/>
</dbReference>
<evidence type="ECO:0000313" key="2">
    <source>
        <dbReference type="EMBL" id="CAG6505566.1"/>
    </source>
</evidence>
<dbReference type="EMBL" id="HBUE01137787">
    <property type="protein sequence ID" value="CAG6499369.1"/>
    <property type="molecule type" value="Transcribed_RNA"/>
</dbReference>
<dbReference type="EMBL" id="HBUE01256615">
    <property type="protein sequence ID" value="CAG6556866.1"/>
    <property type="molecule type" value="Transcribed_RNA"/>
</dbReference>
<dbReference type="EMBL" id="HBUE01151611">
    <property type="protein sequence ID" value="CAG6505565.1"/>
    <property type="molecule type" value="Transcribed_RNA"/>
</dbReference>
<name>A0A8D8D9S9_CULPI</name>
<dbReference type="EMBL" id="HBUE01151617">
    <property type="protein sequence ID" value="CAG6505570.1"/>
    <property type="molecule type" value="Transcribed_RNA"/>
</dbReference>
<feature type="region of interest" description="Disordered" evidence="1">
    <location>
        <begin position="196"/>
        <end position="225"/>
    </location>
</feature>
<dbReference type="EMBL" id="HBUE01151614">
    <property type="protein sequence ID" value="CAG6505567.1"/>
    <property type="molecule type" value="Transcribed_RNA"/>
</dbReference>
<feature type="region of interest" description="Disordered" evidence="1">
    <location>
        <begin position="51"/>
        <end position="158"/>
    </location>
</feature>
<feature type="compositionally biased region" description="Gly residues" evidence="1">
    <location>
        <begin position="116"/>
        <end position="130"/>
    </location>
</feature>
<organism evidence="2">
    <name type="scientific">Culex pipiens</name>
    <name type="common">House mosquito</name>
    <dbReference type="NCBI Taxonomy" id="7175"/>
    <lineage>
        <taxon>Eukaryota</taxon>
        <taxon>Metazoa</taxon>
        <taxon>Ecdysozoa</taxon>
        <taxon>Arthropoda</taxon>
        <taxon>Hexapoda</taxon>
        <taxon>Insecta</taxon>
        <taxon>Pterygota</taxon>
        <taxon>Neoptera</taxon>
        <taxon>Endopterygota</taxon>
        <taxon>Diptera</taxon>
        <taxon>Nematocera</taxon>
        <taxon>Culicoidea</taxon>
        <taxon>Culicidae</taxon>
        <taxon>Culicinae</taxon>
        <taxon>Culicini</taxon>
        <taxon>Culex</taxon>
        <taxon>Culex</taxon>
    </lineage>
</organism>
<evidence type="ECO:0000256" key="1">
    <source>
        <dbReference type="SAM" id="MobiDB-lite"/>
    </source>
</evidence>
<dbReference type="AlphaFoldDB" id="A0A8D8D9S9"/>
<feature type="compositionally biased region" description="Low complexity" evidence="1">
    <location>
        <begin position="131"/>
        <end position="141"/>
    </location>
</feature>
<feature type="compositionally biased region" description="Basic and acidic residues" evidence="1">
    <location>
        <begin position="208"/>
        <end position="219"/>
    </location>
</feature>
<dbReference type="EMBL" id="HBUE01256612">
    <property type="protein sequence ID" value="CAG6556864.1"/>
    <property type="molecule type" value="Transcribed_RNA"/>
</dbReference>
<dbReference type="EMBL" id="HBUE01256618">
    <property type="protein sequence ID" value="CAG6556869.1"/>
    <property type="molecule type" value="Transcribed_RNA"/>
</dbReference>
<proteinExistence type="predicted"/>
<sequence>MLCICAAPEHRDALCKRYRSFRGGFRCAGADPHVASSAVYRPTTTPILRAESEAGDAASPQSRHSRGRGSDQLQPWPGSSDFDSRARPLHIPPDQWEGRDYEPDHLAGQQLQQYPGGAGQAYGGAGGSSSSGGFQQQSQHFQSHHQQRSPAEKRNELIISAKQFKDGYSYSQSPKSAKPSYLEQFWVCGARRKDSVGPGTFGEAGESLLHDAAESKRFPPSEAYS</sequence>
<reference evidence="2" key="1">
    <citation type="submission" date="2021-05" db="EMBL/GenBank/DDBJ databases">
        <authorList>
            <person name="Alioto T."/>
            <person name="Alioto T."/>
            <person name="Gomez Garrido J."/>
        </authorList>
    </citation>
    <scope>NUCLEOTIDE SEQUENCE</scope>
</reference>
<dbReference type="EMBL" id="HBUE01151612">
    <property type="protein sequence ID" value="CAG6505566.1"/>
    <property type="molecule type" value="Transcribed_RNA"/>
</dbReference>
<feature type="compositionally biased region" description="Basic and acidic residues" evidence="1">
    <location>
        <begin position="96"/>
        <end position="105"/>
    </location>
</feature>